<dbReference type="EMBL" id="VSRR010029479">
    <property type="protein sequence ID" value="MPC69478.1"/>
    <property type="molecule type" value="Genomic_DNA"/>
</dbReference>
<proteinExistence type="predicted"/>
<gene>
    <name evidence="1" type="ORF">E2C01_063704</name>
</gene>
<dbReference type="AlphaFoldDB" id="A0A5B7HL85"/>
<evidence type="ECO:0000313" key="2">
    <source>
        <dbReference type="Proteomes" id="UP000324222"/>
    </source>
</evidence>
<accession>A0A5B7HL85</accession>
<evidence type="ECO:0000313" key="1">
    <source>
        <dbReference type="EMBL" id="MPC69478.1"/>
    </source>
</evidence>
<dbReference type="Proteomes" id="UP000324222">
    <property type="component" value="Unassembled WGS sequence"/>
</dbReference>
<protein>
    <submittedName>
        <fullName evidence="1">Uncharacterized protein</fullName>
    </submittedName>
</protein>
<keyword evidence="2" id="KW-1185">Reference proteome</keyword>
<name>A0A5B7HL85_PORTR</name>
<organism evidence="1 2">
    <name type="scientific">Portunus trituberculatus</name>
    <name type="common">Swimming crab</name>
    <name type="synonym">Neptunus trituberculatus</name>
    <dbReference type="NCBI Taxonomy" id="210409"/>
    <lineage>
        <taxon>Eukaryota</taxon>
        <taxon>Metazoa</taxon>
        <taxon>Ecdysozoa</taxon>
        <taxon>Arthropoda</taxon>
        <taxon>Crustacea</taxon>
        <taxon>Multicrustacea</taxon>
        <taxon>Malacostraca</taxon>
        <taxon>Eumalacostraca</taxon>
        <taxon>Eucarida</taxon>
        <taxon>Decapoda</taxon>
        <taxon>Pleocyemata</taxon>
        <taxon>Brachyura</taxon>
        <taxon>Eubrachyura</taxon>
        <taxon>Portunoidea</taxon>
        <taxon>Portunidae</taxon>
        <taxon>Portuninae</taxon>
        <taxon>Portunus</taxon>
    </lineage>
</organism>
<comment type="caution">
    <text evidence="1">The sequence shown here is derived from an EMBL/GenBank/DDBJ whole genome shotgun (WGS) entry which is preliminary data.</text>
</comment>
<reference evidence="1 2" key="1">
    <citation type="submission" date="2019-05" db="EMBL/GenBank/DDBJ databases">
        <title>Another draft genome of Portunus trituberculatus and its Hox gene families provides insights of decapod evolution.</title>
        <authorList>
            <person name="Jeong J.-H."/>
            <person name="Song I."/>
            <person name="Kim S."/>
            <person name="Choi T."/>
            <person name="Kim D."/>
            <person name="Ryu S."/>
            <person name="Kim W."/>
        </authorList>
    </citation>
    <scope>NUCLEOTIDE SEQUENCE [LARGE SCALE GENOMIC DNA]</scope>
    <source>
        <tissue evidence="1">Muscle</tissue>
    </source>
</reference>
<sequence length="86" mass="9265">MLAAVGRGPEWKAEIGVRANHCPGWRPVLSAALRLPLLVPDQSRVKGGNDTTLWVPDLESAENTVASLSSTMGKVIGFEILQENLQ</sequence>